<dbReference type="EMBL" id="QNUK01000726">
    <property type="protein sequence ID" value="KAF5890104.1"/>
    <property type="molecule type" value="Genomic_DNA"/>
</dbReference>
<protein>
    <recommendedName>
        <fullName evidence="1">peptidylprolyl isomerase</fullName>
        <ecNumber evidence="1">5.2.1.8</ecNumber>
    </recommendedName>
</protein>
<feature type="region of interest" description="Disordered" evidence="2">
    <location>
        <begin position="283"/>
        <end position="338"/>
    </location>
</feature>
<keyword evidence="5" id="KW-1185">Reference proteome</keyword>
<organism evidence="4 5">
    <name type="scientific">Clarias magur</name>
    <name type="common">Asian catfish</name>
    <name type="synonym">Macropteronotus magur</name>
    <dbReference type="NCBI Taxonomy" id="1594786"/>
    <lineage>
        <taxon>Eukaryota</taxon>
        <taxon>Metazoa</taxon>
        <taxon>Chordata</taxon>
        <taxon>Craniata</taxon>
        <taxon>Vertebrata</taxon>
        <taxon>Euteleostomi</taxon>
        <taxon>Actinopterygii</taxon>
        <taxon>Neopterygii</taxon>
        <taxon>Teleostei</taxon>
        <taxon>Ostariophysi</taxon>
        <taxon>Siluriformes</taxon>
        <taxon>Clariidae</taxon>
        <taxon>Clarias</taxon>
    </lineage>
</organism>
<feature type="region of interest" description="Disordered" evidence="2">
    <location>
        <begin position="850"/>
        <end position="874"/>
    </location>
</feature>
<feature type="compositionally biased region" description="Basic and acidic residues" evidence="2">
    <location>
        <begin position="1016"/>
        <end position="1035"/>
    </location>
</feature>
<keyword evidence="1" id="KW-0413">Isomerase</keyword>
<feature type="region of interest" description="Disordered" evidence="2">
    <location>
        <begin position="357"/>
        <end position="406"/>
    </location>
</feature>
<sequence>MFAADDEDGDFMSPTGGAKLASLFGLDQTGSQANESFQYTAPKQPRKSSGPPAQKAAAPPGSPAVLFATAVHAYRYFNGQYMKQGKLGAAVLGNHTDKEYKLLLYASQQKPVTAARIHSGFSFTVQPSNYCTFYDDQRQNWSLMFESEKVATDFCKEVCLAKANCTSSLEVAVTQDLVPGEGQGVENGDSLEVAYTGWLLQNCTIGQMFDSNLNKDKLLRMKLGSGKVIKGWEDGMLNMRKGGRRLLVIPPALAYGSQGVPGRVPPDSTLVFEAEIRRVKFAKDAGSERTSMSSRDTAVPSPAPSVESLGPDLTTTASRAGEQPLRAKSNSLSEQLANPDATKAKLISRMAKMGQPMLPFLAGPASSPSQAESSDSELEDPSASRLKERPLVPSPQPVHLTPGPSASLQATALMPVSMATPSPQPMMSVASHGFQPYAYSQSTTASSHLQPVGQIYPSQTVPYQGGGDVTSFLMTEARQHNTEIRLAVSKVGDKVDQLAAKVEDLHRQGGLSLGLSNVSMDTTMIMNTIQRIIQENECLKKEVFEKSSRIEEQNRKIGELINQNQRCMEQSNILMEQRNDSLKNTSEQNQARILQAEQDKARLTDELASSTARVSELQLELTAQRQKAAALQSSLSAALQEAQQHNTQLVATENQLQEMKESAERVQAQYRAEKQKRKELELKLSNLDEELQDVKSEKESLERTLSDRKKKWQAERQRCDEELEEVRKNSQVEMDQLRSQLRKARTNTDQAAAEQLSQLQADVEREWQAKCERALASAREQQHRDVTELTEQRDTLQIKLTQLQDKFSAMKQSKEQEEQRLLQQQDQGEELQALRDKCCVLEKRAESLRQQGEERVSELERRLAEQKGQTDTTGEVKRVMNGVFQTLRGEFELHETYTGSVVLGILVNTIKNVTLQLLSKSEPSLSENNKKEEEEEDEDEEEDRRSEAQSEEQENQAQELHLNGKKEDVEEEEEDGQEQLTEEMRNESETVEEDKEKGGQEVIRGKEEEMGGQEVSRGKEEEKGGQEVIRGKEEEMGGQEVFRGKKEEKGGQEVFRGKEEEMGGQEVFRGKEAEKGGQEVVRSEEKEKGGQVVEGNKEEVKETGKEPDRLKAEELVQHCNITTLTQVQNDVIPNQEVITGPLGEVTPEEEAVDKTESTLRLLDESGADDPIHTGPPKNPPPPPNPSEEDGAETAAQPSGPSKRMEEEVNSEQPFFQSPAPTKPPPLPTSEEEEEEVSLKGRPPPQPLFGEDSDDDDLDWLS</sequence>
<dbReference type="AlphaFoldDB" id="A0A8J4TFX8"/>
<dbReference type="PROSITE" id="PS50059">
    <property type="entry name" value="FKBP_PPIASE"/>
    <property type="match status" value="1"/>
</dbReference>
<keyword evidence="1" id="KW-0697">Rotamase</keyword>
<evidence type="ECO:0000313" key="5">
    <source>
        <dbReference type="Proteomes" id="UP000727407"/>
    </source>
</evidence>
<dbReference type="SUPFAM" id="SSF54534">
    <property type="entry name" value="FKBP-like"/>
    <property type="match status" value="1"/>
</dbReference>
<feature type="compositionally biased region" description="Acidic residues" evidence="2">
    <location>
        <begin position="1250"/>
        <end position="1261"/>
    </location>
</feature>
<feature type="region of interest" description="Disordered" evidence="2">
    <location>
        <begin position="1128"/>
        <end position="1261"/>
    </location>
</feature>
<feature type="compositionally biased region" description="Low complexity" evidence="2">
    <location>
        <begin position="47"/>
        <end position="59"/>
    </location>
</feature>
<dbReference type="PANTHER" id="PTHR44927">
    <property type="entry name" value="FK506-BINDING PROTEIN 15"/>
    <property type="match status" value="1"/>
</dbReference>
<feature type="compositionally biased region" description="Basic and acidic residues" evidence="2">
    <location>
        <begin position="850"/>
        <end position="865"/>
    </location>
</feature>
<dbReference type="OrthoDB" id="77911at2759"/>
<dbReference type="PANTHER" id="PTHR44927:SF1">
    <property type="entry name" value="FK506-BINDING PROTEIN 15"/>
    <property type="match status" value="1"/>
</dbReference>
<feature type="region of interest" description="Disordered" evidence="2">
    <location>
        <begin position="34"/>
        <end position="60"/>
    </location>
</feature>
<evidence type="ECO:0000259" key="3">
    <source>
        <dbReference type="PROSITE" id="PS50059"/>
    </source>
</evidence>
<evidence type="ECO:0000256" key="2">
    <source>
        <dbReference type="SAM" id="MobiDB-lite"/>
    </source>
</evidence>
<dbReference type="InterPro" id="IPR046357">
    <property type="entry name" value="PPIase_dom_sf"/>
</dbReference>
<gene>
    <name evidence="4" type="ORF">DAT39_020188</name>
</gene>
<accession>A0A8J4TFX8</accession>
<comment type="caution">
    <text evidence="4">The sequence shown here is derived from an EMBL/GenBank/DDBJ whole genome shotgun (WGS) entry which is preliminary data.</text>
</comment>
<comment type="catalytic activity">
    <reaction evidence="1">
        <text>[protein]-peptidylproline (omega=180) = [protein]-peptidylproline (omega=0)</text>
        <dbReference type="Rhea" id="RHEA:16237"/>
        <dbReference type="Rhea" id="RHEA-COMP:10747"/>
        <dbReference type="Rhea" id="RHEA-COMP:10748"/>
        <dbReference type="ChEBI" id="CHEBI:83833"/>
        <dbReference type="ChEBI" id="CHEBI:83834"/>
        <dbReference type="EC" id="5.2.1.8"/>
    </reaction>
</comment>
<feature type="compositionally biased region" description="Low complexity" evidence="2">
    <location>
        <begin position="364"/>
        <end position="373"/>
    </location>
</feature>
<dbReference type="Gene3D" id="3.10.50.40">
    <property type="match status" value="1"/>
</dbReference>
<feature type="compositionally biased region" description="Basic and acidic residues" evidence="2">
    <location>
        <begin position="1068"/>
        <end position="1111"/>
    </location>
</feature>
<reference evidence="4" key="1">
    <citation type="submission" date="2020-07" db="EMBL/GenBank/DDBJ databases">
        <title>Clarias magur genome sequencing, assembly and annotation.</title>
        <authorList>
            <person name="Kushwaha B."/>
            <person name="Kumar R."/>
            <person name="Das P."/>
            <person name="Joshi C.G."/>
            <person name="Kumar D."/>
            <person name="Nagpure N.S."/>
            <person name="Pandey M."/>
            <person name="Agarwal S."/>
            <person name="Srivastava S."/>
            <person name="Singh M."/>
            <person name="Sahoo L."/>
            <person name="Jayasankar P."/>
            <person name="Meher P.K."/>
            <person name="Koringa P.G."/>
            <person name="Iquebal M.A."/>
            <person name="Das S.P."/>
            <person name="Bit A."/>
            <person name="Patnaik S."/>
            <person name="Patel N."/>
            <person name="Shah T.M."/>
            <person name="Hinsu A."/>
            <person name="Jena J.K."/>
        </authorList>
    </citation>
    <scope>NUCLEOTIDE SEQUENCE</scope>
    <source>
        <strain evidence="4">CIFAMagur01</strain>
        <tissue evidence="4">Testis</tissue>
    </source>
</reference>
<dbReference type="Pfam" id="PF00254">
    <property type="entry name" value="FKBP_C"/>
    <property type="match status" value="1"/>
</dbReference>
<feature type="region of interest" description="Disordered" evidence="2">
    <location>
        <begin position="922"/>
        <end position="1111"/>
    </location>
</feature>
<evidence type="ECO:0000256" key="1">
    <source>
        <dbReference type="PROSITE-ProRule" id="PRU00277"/>
    </source>
</evidence>
<dbReference type="InterPro" id="IPR001179">
    <property type="entry name" value="PPIase_FKBP_dom"/>
</dbReference>
<dbReference type="GO" id="GO:0003755">
    <property type="term" value="F:peptidyl-prolyl cis-trans isomerase activity"/>
    <property type="evidence" value="ECO:0007669"/>
    <property type="project" value="UniProtKB-KW"/>
</dbReference>
<dbReference type="GO" id="GO:0030426">
    <property type="term" value="C:growth cone"/>
    <property type="evidence" value="ECO:0007669"/>
    <property type="project" value="TreeGrafter"/>
</dbReference>
<evidence type="ECO:0000313" key="4">
    <source>
        <dbReference type="EMBL" id="KAF5890104.1"/>
    </source>
</evidence>
<feature type="compositionally biased region" description="Acidic residues" evidence="2">
    <location>
        <begin position="933"/>
        <end position="942"/>
    </location>
</feature>
<dbReference type="InterPro" id="IPR056598">
    <property type="entry name" value="FKBP-15_dom"/>
</dbReference>
<feature type="compositionally biased region" description="Basic and acidic residues" evidence="2">
    <location>
        <begin position="982"/>
        <end position="1009"/>
    </location>
</feature>
<dbReference type="Pfam" id="PF23649">
    <property type="entry name" value="FKBP15"/>
    <property type="match status" value="1"/>
</dbReference>
<feature type="domain" description="PPIase FKBP-type" evidence="3">
    <location>
        <begin position="188"/>
        <end position="280"/>
    </location>
</feature>
<feature type="compositionally biased region" description="Basic and acidic residues" evidence="2">
    <location>
        <begin position="1152"/>
        <end position="1163"/>
    </location>
</feature>
<name>A0A8J4TFX8_CLAMG</name>
<feature type="compositionally biased region" description="Basic and acidic residues" evidence="2">
    <location>
        <begin position="1042"/>
        <end position="1061"/>
    </location>
</feature>
<feature type="region of interest" description="Disordered" evidence="2">
    <location>
        <begin position="693"/>
        <end position="714"/>
    </location>
</feature>
<feature type="compositionally biased region" description="Pro residues" evidence="2">
    <location>
        <begin position="1176"/>
        <end position="1185"/>
    </location>
</feature>
<dbReference type="Proteomes" id="UP000727407">
    <property type="component" value="Unassembled WGS sequence"/>
</dbReference>
<dbReference type="EC" id="5.2.1.8" evidence="1"/>
<feature type="compositionally biased region" description="Acidic residues" evidence="2">
    <location>
        <begin position="969"/>
        <end position="981"/>
    </location>
</feature>
<proteinExistence type="predicted"/>